<dbReference type="OrthoDB" id="200001at2157"/>
<protein>
    <submittedName>
        <fullName evidence="1">Poly(R)-hydroxyalkanoic acid synthase subunit (PHA_synth_III_E)</fullName>
    </submittedName>
</protein>
<dbReference type="Proteomes" id="UP000199370">
    <property type="component" value="Unassembled WGS sequence"/>
</dbReference>
<dbReference type="AlphaFoldDB" id="A0A1G9TW23"/>
<reference evidence="1 2" key="1">
    <citation type="submission" date="2016-10" db="EMBL/GenBank/DDBJ databases">
        <authorList>
            <person name="de Groot N.N."/>
        </authorList>
    </citation>
    <scope>NUCLEOTIDE SEQUENCE [LARGE SCALE GENOMIC DNA]</scope>
    <source>
        <strain evidence="2">EB21,IBRC-M 10013,KCTC 4048</strain>
    </source>
</reference>
<dbReference type="EMBL" id="FNIA01000003">
    <property type="protein sequence ID" value="SDM51887.1"/>
    <property type="molecule type" value="Genomic_DNA"/>
</dbReference>
<name>A0A1G9TW23_9EURY</name>
<proteinExistence type="predicted"/>
<accession>A0A1G9TW23</accession>
<gene>
    <name evidence="1" type="ORF">SAMN05192554_103167</name>
</gene>
<keyword evidence="2" id="KW-1185">Reference proteome</keyword>
<evidence type="ECO:0000313" key="1">
    <source>
        <dbReference type="EMBL" id="SDM51887.1"/>
    </source>
</evidence>
<dbReference type="STRING" id="996166.SAMN05192554_103167"/>
<dbReference type="RefSeq" id="WP_089731668.1">
    <property type="nucleotide sequence ID" value="NZ_FNIA01000003.1"/>
</dbReference>
<organism evidence="1 2">
    <name type="scientific">Haloarchaeobius iranensis</name>
    <dbReference type="NCBI Taxonomy" id="996166"/>
    <lineage>
        <taxon>Archaea</taxon>
        <taxon>Methanobacteriati</taxon>
        <taxon>Methanobacteriota</taxon>
        <taxon>Stenosarchaea group</taxon>
        <taxon>Halobacteria</taxon>
        <taxon>Halobacteriales</taxon>
        <taxon>Halorubellaceae</taxon>
        <taxon>Haloarchaeobius</taxon>
    </lineage>
</organism>
<sequence>MTDSYPQSTVPTEWNDFVSRMNEQFFEAMEKNMEAQAEFVEQWSETVEGTGAEMGDLDESVEGYKRAYEAWMDAAEQMVERTEDGMQGEEVEAEEFRDIWLNTANQAFKEVMSTSAFAAWTGSSVGQMLEMQQQADETAQDTLHTLGFATEGDVVEIGDRLVELERRQHAVEQKLDRVLEHLEE</sequence>
<evidence type="ECO:0000313" key="2">
    <source>
        <dbReference type="Proteomes" id="UP000199370"/>
    </source>
</evidence>